<gene>
    <name evidence="2" type="ORF">DNK49_03925</name>
</gene>
<comment type="caution">
    <text evidence="2">The sequence shown here is derived from an EMBL/GenBank/DDBJ whole genome shotgun (WGS) entry which is preliminary data.</text>
</comment>
<dbReference type="Proteomes" id="UP000248259">
    <property type="component" value="Unassembled WGS sequence"/>
</dbReference>
<evidence type="ECO:0008006" key="4">
    <source>
        <dbReference type="Google" id="ProtNLM"/>
    </source>
</evidence>
<dbReference type="AlphaFoldDB" id="A0A323V2E8"/>
<feature type="transmembrane region" description="Helical" evidence="1">
    <location>
        <begin position="12"/>
        <end position="30"/>
    </location>
</feature>
<evidence type="ECO:0000313" key="3">
    <source>
        <dbReference type="Proteomes" id="UP000248259"/>
    </source>
</evidence>
<dbReference type="InterPro" id="IPR021529">
    <property type="entry name" value="DUF2798"/>
</dbReference>
<dbReference type="EMBL" id="QKOE01000002">
    <property type="protein sequence ID" value="PZA17686.1"/>
    <property type="molecule type" value="Genomic_DNA"/>
</dbReference>
<evidence type="ECO:0000256" key="1">
    <source>
        <dbReference type="SAM" id="Phobius"/>
    </source>
</evidence>
<accession>A0A323V2E8</accession>
<dbReference type="OrthoDB" id="8481133at2"/>
<keyword evidence="3" id="KW-1185">Reference proteome</keyword>
<reference evidence="2 3" key="1">
    <citation type="submission" date="2018-06" db="EMBL/GenBank/DDBJ databases">
        <title>Azoarcus communis strain SWub3 genome.</title>
        <authorList>
            <person name="Zorraquino Salvo V."/>
            <person name="Toubiana D."/>
            <person name="Blumwald E."/>
        </authorList>
    </citation>
    <scope>NUCLEOTIDE SEQUENCE [LARGE SCALE GENOMIC DNA]</scope>
    <source>
        <strain evidence="2 3">SWub3</strain>
    </source>
</reference>
<dbReference type="Pfam" id="PF11391">
    <property type="entry name" value="DUF2798"/>
    <property type="match status" value="1"/>
</dbReference>
<keyword evidence="1" id="KW-0812">Transmembrane</keyword>
<keyword evidence="1" id="KW-0472">Membrane</keyword>
<proteinExistence type="predicted"/>
<keyword evidence="1" id="KW-1133">Transmembrane helix</keyword>
<name>A0A323V2E8_9RHOO</name>
<protein>
    <recommendedName>
        <fullName evidence="4">DUF2798 domain-containing protein</fullName>
    </recommendedName>
</protein>
<evidence type="ECO:0000313" key="2">
    <source>
        <dbReference type="EMBL" id="PZA17686.1"/>
    </source>
</evidence>
<feature type="transmembrane region" description="Helical" evidence="1">
    <location>
        <begin position="36"/>
        <end position="59"/>
    </location>
</feature>
<dbReference type="RefSeq" id="WP_110523032.1">
    <property type="nucleotide sequence ID" value="NZ_QKOE01000002.1"/>
</dbReference>
<organism evidence="2 3">
    <name type="scientific">Parazoarcus communis SWub3 = DSM 12120</name>
    <dbReference type="NCBI Taxonomy" id="1121029"/>
    <lineage>
        <taxon>Bacteria</taxon>
        <taxon>Pseudomonadati</taxon>
        <taxon>Pseudomonadota</taxon>
        <taxon>Betaproteobacteria</taxon>
        <taxon>Rhodocyclales</taxon>
        <taxon>Zoogloeaceae</taxon>
        <taxon>Parazoarcus</taxon>
    </lineage>
</organism>
<sequence>MKLKPQHIQPVIMAGIMAFLMTGFITWLNLGLPSNFIALWARAFIIAWPLAAMAAYIAIPIAQKATRKILTALYGTA</sequence>